<evidence type="ECO:0000313" key="2">
    <source>
        <dbReference type="EMBL" id="XBP70791.1"/>
    </source>
</evidence>
<dbReference type="RefSeq" id="WP_349280121.1">
    <property type="nucleotide sequence ID" value="NZ_CBCSCU010000031.1"/>
</dbReference>
<gene>
    <name evidence="2" type="ORF">ABLV49_02980</name>
</gene>
<keyword evidence="1" id="KW-0732">Signal</keyword>
<protein>
    <submittedName>
        <fullName evidence="2">DUF4390 domain-containing protein</fullName>
    </submittedName>
</protein>
<dbReference type="Pfam" id="PF14334">
    <property type="entry name" value="DUF4390"/>
    <property type="match status" value="1"/>
</dbReference>
<accession>A0AAU7LT81</accession>
<name>A0AAU7LT81_9BURK</name>
<dbReference type="EMBL" id="CP157675">
    <property type="protein sequence ID" value="XBP70791.1"/>
    <property type="molecule type" value="Genomic_DNA"/>
</dbReference>
<dbReference type="InterPro" id="IPR025500">
    <property type="entry name" value="DUF4390"/>
</dbReference>
<feature type="signal peptide" evidence="1">
    <location>
        <begin position="1"/>
        <end position="35"/>
    </location>
</feature>
<sequence length="219" mass="24312">MAFITHSLKSAALKAIAHFLLMACVCLLWAPRSSAAAPTEITQLRTERAEDGVYLSAIVRFDLPAVVEDALLKGIALFFVVEADIYRDRWYWTDPRVTSAARTLRLAYQPLTGRWRVNIVSGLITSSSGLRATLNQNYETLPEALSAIQRLTRWKIAEASEVEPDAAYTLDLNFRLDLSQLPRPFQIGMSGQRDWTISAQLKDRLRLTPAASSSTGGGK</sequence>
<feature type="chain" id="PRO_5043414376" evidence="1">
    <location>
        <begin position="36"/>
        <end position="219"/>
    </location>
</feature>
<evidence type="ECO:0000256" key="1">
    <source>
        <dbReference type="SAM" id="SignalP"/>
    </source>
</evidence>
<organism evidence="2">
    <name type="scientific">Polaromonas hydrogenivorans</name>
    <dbReference type="NCBI Taxonomy" id="335476"/>
    <lineage>
        <taxon>Bacteria</taxon>
        <taxon>Pseudomonadati</taxon>
        <taxon>Pseudomonadota</taxon>
        <taxon>Betaproteobacteria</taxon>
        <taxon>Burkholderiales</taxon>
        <taxon>Comamonadaceae</taxon>
        <taxon>Polaromonas</taxon>
    </lineage>
</organism>
<dbReference type="AlphaFoldDB" id="A0AAU7LT81"/>
<proteinExistence type="predicted"/>
<reference evidence="2" key="1">
    <citation type="submission" date="2024-05" db="EMBL/GenBank/DDBJ databases">
        <authorList>
            <person name="Bunk B."/>
            <person name="Swiderski J."/>
            <person name="Sproer C."/>
            <person name="Thiel V."/>
        </authorList>
    </citation>
    <scope>NUCLEOTIDE SEQUENCE</scope>
    <source>
        <strain evidence="2">DSM 17735</strain>
    </source>
</reference>